<organism evidence="2 3">
    <name type="scientific">Emticicia oligotrophica (strain DSM 17448 / CIP 109782 / MTCC 6937 / GPTSA100-15)</name>
    <dbReference type="NCBI Taxonomy" id="929562"/>
    <lineage>
        <taxon>Bacteria</taxon>
        <taxon>Pseudomonadati</taxon>
        <taxon>Bacteroidota</taxon>
        <taxon>Cytophagia</taxon>
        <taxon>Cytophagales</taxon>
        <taxon>Leadbetterellaceae</taxon>
        <taxon>Emticicia</taxon>
    </lineage>
</organism>
<dbReference type="EMBL" id="CP002961">
    <property type="protein sequence ID" value="AFK03355.1"/>
    <property type="molecule type" value="Genomic_DNA"/>
</dbReference>
<evidence type="ECO:0000313" key="3">
    <source>
        <dbReference type="Proteomes" id="UP000002875"/>
    </source>
</evidence>
<keyword evidence="1" id="KW-0732">Signal</keyword>
<keyword evidence="3" id="KW-1185">Reference proteome</keyword>
<name>A0ABM5N1Z5_EMTOG</name>
<dbReference type="RefSeq" id="WP_015029052.1">
    <property type="nucleotide sequence ID" value="NC_018748.1"/>
</dbReference>
<evidence type="ECO:0000313" key="2">
    <source>
        <dbReference type="EMBL" id="AFK03355.1"/>
    </source>
</evidence>
<reference evidence="2 3" key="1">
    <citation type="submission" date="2011-07" db="EMBL/GenBank/DDBJ databases">
        <title>The complete genome of chromosome of Emticicia oligotrophica DSM 17448.</title>
        <authorList>
            <consortium name="US DOE Joint Genome Institute (JGI-PGF)"/>
            <person name="Lucas S."/>
            <person name="Han J."/>
            <person name="Lapidus A."/>
            <person name="Bruce D."/>
            <person name="Goodwin L."/>
            <person name="Pitluck S."/>
            <person name="Peters L."/>
            <person name="Kyrpides N."/>
            <person name="Mavromatis K."/>
            <person name="Ivanova N."/>
            <person name="Ovchinnikova G."/>
            <person name="Teshima H."/>
            <person name="Detter J.C."/>
            <person name="Tapia R."/>
            <person name="Han C."/>
            <person name="Land M."/>
            <person name="Hauser L."/>
            <person name="Markowitz V."/>
            <person name="Cheng J.-F."/>
            <person name="Hugenholtz P."/>
            <person name="Woyke T."/>
            <person name="Wu D."/>
            <person name="Tindall B."/>
            <person name="Pomrenke H."/>
            <person name="Brambilla E."/>
            <person name="Klenk H.-P."/>
            <person name="Eisen J.A."/>
        </authorList>
    </citation>
    <scope>NUCLEOTIDE SEQUENCE [LARGE SCALE GENOMIC DNA]</scope>
    <source>
        <strain evidence="2 3">DSM 17448</strain>
    </source>
</reference>
<protein>
    <submittedName>
        <fullName evidence="2">Uncharacterized protein</fullName>
    </submittedName>
</protein>
<sequence length="129" mass="13929">MKKLSLIIVLFVMGLSFNTFAQTAAAAAPVTDFYVGKWEVTILGTPQGDAKFVATITRKDGKLVGEMTNPAEPTAAANPMTNVEEADGKMTIYFSASGYDLNIPFEKVDDNNLKGQLMGMFDAKAVRVK</sequence>
<accession>A0ABM5N1Z5</accession>
<dbReference type="Proteomes" id="UP000002875">
    <property type="component" value="Chromosome"/>
</dbReference>
<gene>
    <name evidence="2" type="ordered locus">Emtol_2217</name>
</gene>
<feature type="chain" id="PRO_5045982953" evidence="1">
    <location>
        <begin position="22"/>
        <end position="129"/>
    </location>
</feature>
<proteinExistence type="predicted"/>
<feature type="signal peptide" evidence="1">
    <location>
        <begin position="1"/>
        <end position="21"/>
    </location>
</feature>
<evidence type="ECO:0000256" key="1">
    <source>
        <dbReference type="SAM" id="SignalP"/>
    </source>
</evidence>